<proteinExistence type="predicted"/>
<dbReference type="InParanoid" id="A0A0D1C488"/>
<dbReference type="VEuPathDB" id="FungiDB:UMAG_03568"/>
<dbReference type="GeneID" id="23563990"/>
<evidence type="ECO:0000313" key="2">
    <source>
        <dbReference type="EMBL" id="KIS68482.1"/>
    </source>
</evidence>
<dbReference type="SUPFAM" id="SSF57701">
    <property type="entry name" value="Zn2/Cys6 DNA-binding domain"/>
    <property type="match status" value="1"/>
</dbReference>
<reference evidence="2 3" key="1">
    <citation type="journal article" date="2006" name="Nature">
        <title>Insights from the genome of the biotrophic fungal plant pathogen Ustilago maydis.</title>
        <authorList>
            <person name="Kamper J."/>
            <person name="Kahmann R."/>
            <person name="Bolker M."/>
            <person name="Ma L.J."/>
            <person name="Brefort T."/>
            <person name="Saville B.J."/>
            <person name="Banuett F."/>
            <person name="Kronstad J.W."/>
            <person name="Gold S.E."/>
            <person name="Muller O."/>
            <person name="Perlin M.H."/>
            <person name="Wosten H.A."/>
            <person name="de Vries R."/>
            <person name="Ruiz-Herrera J."/>
            <person name="Reynaga-Pena C.G."/>
            <person name="Snetselaar K."/>
            <person name="McCann M."/>
            <person name="Perez-Martin J."/>
            <person name="Feldbrugge M."/>
            <person name="Basse C.W."/>
            <person name="Steinberg G."/>
            <person name="Ibeas J.I."/>
            <person name="Holloman W."/>
            <person name="Guzman P."/>
            <person name="Farman M."/>
            <person name="Stajich J.E."/>
            <person name="Sentandreu R."/>
            <person name="Gonzalez-Prieto J.M."/>
            <person name="Kennell J.C."/>
            <person name="Molina L."/>
            <person name="Schirawski J."/>
            <person name="Mendoza-Mendoza A."/>
            <person name="Greilinger D."/>
            <person name="Munch K."/>
            <person name="Rossel N."/>
            <person name="Scherer M."/>
            <person name="Vranes M."/>
            <person name="Ladendorf O."/>
            <person name="Vincon V."/>
            <person name="Fuchs U."/>
            <person name="Sandrock B."/>
            <person name="Meng S."/>
            <person name="Ho E.C."/>
            <person name="Cahill M.J."/>
            <person name="Boyce K.J."/>
            <person name="Klose J."/>
            <person name="Klosterman S.J."/>
            <person name="Deelstra H.J."/>
            <person name="Ortiz-Castellanos L."/>
            <person name="Li W."/>
            <person name="Sanchez-Alonso P."/>
            <person name="Schreier P.H."/>
            <person name="Hauser-Hahn I."/>
            <person name="Vaupel M."/>
            <person name="Koopmann E."/>
            <person name="Friedrich G."/>
            <person name="Voss H."/>
            <person name="Schluter T."/>
            <person name="Margolis J."/>
            <person name="Platt D."/>
            <person name="Swimmer C."/>
            <person name="Gnirke A."/>
            <person name="Chen F."/>
            <person name="Vysotskaia V."/>
            <person name="Mannhaupt G."/>
            <person name="Guldener U."/>
            <person name="Munsterkotter M."/>
            <person name="Haase D."/>
            <person name="Oesterheld M."/>
            <person name="Mewes H.W."/>
            <person name="Mauceli E.W."/>
            <person name="DeCaprio D."/>
            <person name="Wade C.M."/>
            <person name="Butler J."/>
            <person name="Young S."/>
            <person name="Jaffe D.B."/>
            <person name="Calvo S."/>
            <person name="Nusbaum C."/>
            <person name="Galagan J."/>
            <person name="Birren B.W."/>
        </authorList>
    </citation>
    <scope>NUCLEOTIDE SEQUENCE [LARGE SCALE GENOMIC DNA]</scope>
    <source>
        <strain evidence="3">DSM 14603 / FGSC 9021 / UM521</strain>
    </source>
</reference>
<dbReference type="AlphaFoldDB" id="A0A0D1C488"/>
<dbReference type="EMBL" id="CM003148">
    <property type="protein sequence ID" value="KIS68482.1"/>
    <property type="molecule type" value="Genomic_DNA"/>
</dbReference>
<protein>
    <recommendedName>
        <fullName evidence="4">Zn(2)-C6 fungal-type domain-containing protein</fullName>
    </recommendedName>
</protein>
<dbReference type="KEGG" id="uma:UMAG_03568"/>
<accession>A0A0D1C488</accession>
<dbReference type="OrthoDB" id="5958943at2759"/>
<dbReference type="eggNOG" id="ENOG502SHX1">
    <property type="taxonomic scope" value="Eukaryota"/>
</dbReference>
<feature type="compositionally biased region" description="Polar residues" evidence="1">
    <location>
        <begin position="143"/>
        <end position="156"/>
    </location>
</feature>
<organism evidence="2 3">
    <name type="scientific">Mycosarcoma maydis</name>
    <name type="common">Corn smut fungus</name>
    <name type="synonym">Ustilago maydis</name>
    <dbReference type="NCBI Taxonomy" id="5270"/>
    <lineage>
        <taxon>Eukaryota</taxon>
        <taxon>Fungi</taxon>
        <taxon>Dikarya</taxon>
        <taxon>Basidiomycota</taxon>
        <taxon>Ustilaginomycotina</taxon>
        <taxon>Ustilaginomycetes</taxon>
        <taxon>Ustilaginales</taxon>
        <taxon>Ustilaginaceae</taxon>
        <taxon>Mycosarcoma</taxon>
    </lineage>
</organism>
<feature type="region of interest" description="Disordered" evidence="1">
    <location>
        <begin position="143"/>
        <end position="163"/>
    </location>
</feature>
<dbReference type="GO" id="GO:0008270">
    <property type="term" value="F:zinc ion binding"/>
    <property type="evidence" value="ECO:0007669"/>
    <property type="project" value="InterPro"/>
</dbReference>
<dbReference type="Proteomes" id="UP000000561">
    <property type="component" value="Chromosome 9"/>
</dbReference>
<dbReference type="InterPro" id="IPR001138">
    <property type="entry name" value="Zn2Cys6_DnaBD"/>
</dbReference>
<dbReference type="CDD" id="cd00067">
    <property type="entry name" value="GAL4"/>
    <property type="match status" value="1"/>
</dbReference>
<feature type="compositionally biased region" description="Polar residues" evidence="1">
    <location>
        <begin position="419"/>
        <end position="438"/>
    </location>
</feature>
<feature type="region of interest" description="Disordered" evidence="1">
    <location>
        <begin position="404"/>
        <end position="480"/>
    </location>
</feature>
<gene>
    <name evidence="2" type="ORF">UMAG_03568</name>
</gene>
<evidence type="ECO:0008006" key="4">
    <source>
        <dbReference type="Google" id="ProtNLM"/>
    </source>
</evidence>
<feature type="region of interest" description="Disordered" evidence="1">
    <location>
        <begin position="1060"/>
        <end position="1095"/>
    </location>
</feature>
<sequence length="1186" mass="129982">METEVFVSANAIPLTTSSSAKDSRRRQYRSCDRCRVGKRACNAEYDSVAEAINNKVACSNCQKKGKTCSFQYVLSILGGLPNTAGQAVVASSTSEVTSDASVSAAKEVSHNMNHNRSHLRNEMAPKTAPLGLVAGQSWLLESSATSSQGGRDQNGTPHHPTDETVTMTMATALNTLSSISPTSSTTRMTSTIDRIFLNDGLIRIYEGAAEHALQCWVTSSNTPYLLSQPSSSTSSSSQQLVYWRICELDRGARTLLGHTSVGSTSREKEIMDAFHSVVLAFAAQWSPRWVPSLARAHNKAAEDKVRLALWERAREQLQKVAGIDSFRVIFALIIFAWTEKPRQVVDRALCDADVDLNGDNCALDTSAWQSPTEGSTFLLVAALRKLLSIKFKIEGKKRRGICPWNAPNGKVKGDGPTLKGNTNAHAEPAIQQSQSTVDLSGVNERKSMAMASKIQSDLEDKRPKPAAPGGSASDSRKVDTRVAANPEELSRMEGTYHMLYWLCVVIDTETSVLRKYPPVVCDEDSEVMSCVPGVTPSSNFAGRKGIWDDYILDSSKLKQHTEFSSSWPCDISKAAATLAFSAPVKVVMFRQISRLQMSFWRRASTCSVEQQIRSGLSIIYHWNQLYGPLIDSCRASHAELPASIQSWYVLLAFPWYLAILLFVEMVQTVDMAGASDELARFERARSGIFPRLRDRACSDLALLITAIQSTSFDHLEPTFEYVRDSGSNLLLTEPWSEILVHSITAVVKTEVKLHEGYCSLFKWKELDESHERIRKCLWALDQLSDRSPSAQMAYEQLEKVSSARRQAQLAFQQIPMASPPLHRDRLAVTSSGSVDGLGVPSPISDVDSLRANSSLDGPIKSADVAALGFPENALAQQQDLLQSAIDTYFAFNPTPEIQSMPVDDLGTSSGRDTGISAVELHPGNNPSEDIRQTRDYLHLLEVLEQAKCGQSSTLTSSLRQDIAALPGAEFSIQPLSILEMLERMTNQPMRDPLTHSSDSSASSLDTAFSFDSAVGVAGECFVDLDTASNAASRDVVMINSMASVAHLPASWAATSVTSCSTDTESESSDHHGAARKKHKSSHQMQVEDVSFTSAQPPLPYPLHALQDAKLKHPDYRFTSLPLQSPALFHRKHDDLYTDDDDDELVTYRANLSKRKRSVSSTSCDSNALRAQFPSPKASNDRATPLS</sequence>
<keyword evidence="3" id="KW-1185">Reference proteome</keyword>
<dbReference type="InterPro" id="IPR036864">
    <property type="entry name" value="Zn2-C6_fun-type_DNA-bd_sf"/>
</dbReference>
<dbReference type="GO" id="GO:0000981">
    <property type="term" value="F:DNA-binding transcription factor activity, RNA polymerase II-specific"/>
    <property type="evidence" value="ECO:0007669"/>
    <property type="project" value="InterPro"/>
</dbReference>
<evidence type="ECO:0000313" key="3">
    <source>
        <dbReference type="Proteomes" id="UP000000561"/>
    </source>
</evidence>
<feature type="region of interest" description="Disordered" evidence="1">
    <location>
        <begin position="1155"/>
        <end position="1186"/>
    </location>
</feature>
<dbReference type="STRING" id="237631.A0A0D1C488"/>
<name>A0A0D1C488_MYCMD</name>
<dbReference type="RefSeq" id="XP_011390003.1">
    <property type="nucleotide sequence ID" value="XM_011391701.1"/>
</dbReference>
<feature type="compositionally biased region" description="Polar residues" evidence="1">
    <location>
        <begin position="1176"/>
        <end position="1186"/>
    </location>
</feature>
<dbReference type="Gene3D" id="4.10.240.10">
    <property type="entry name" value="Zn(2)-C6 fungal-type DNA-binding domain"/>
    <property type="match status" value="1"/>
</dbReference>
<evidence type="ECO:0000256" key="1">
    <source>
        <dbReference type="SAM" id="MobiDB-lite"/>
    </source>
</evidence>